<dbReference type="RefSeq" id="WP_143088213.1">
    <property type="nucleotide sequence ID" value="NZ_BJYE01000020.1"/>
</dbReference>
<gene>
    <name evidence="1" type="ORF">HAL01_16650</name>
</gene>
<dbReference type="STRING" id="442899.SAMN05720591_12135"/>
<dbReference type="AlphaFoldDB" id="A0A511X2R1"/>
<accession>A0A511X2R1</accession>
<dbReference type="OrthoDB" id="9795585at2"/>
<dbReference type="Proteomes" id="UP000321400">
    <property type="component" value="Unassembled WGS sequence"/>
</dbReference>
<proteinExistence type="predicted"/>
<sequence length="50" mass="5711">MSIEAYEALSGKIDLYRQLDEGRTAVEEGRKRPFDEAMNHIKQSITDGKI</sequence>
<dbReference type="EMBL" id="BJYE01000020">
    <property type="protein sequence ID" value="GEN57201.1"/>
    <property type="molecule type" value="Genomic_DNA"/>
</dbReference>
<evidence type="ECO:0000313" key="2">
    <source>
        <dbReference type="Proteomes" id="UP000321400"/>
    </source>
</evidence>
<keyword evidence="2" id="KW-1185">Reference proteome</keyword>
<evidence type="ECO:0008006" key="3">
    <source>
        <dbReference type="Google" id="ProtNLM"/>
    </source>
</evidence>
<evidence type="ECO:0000313" key="1">
    <source>
        <dbReference type="EMBL" id="GEN57201.1"/>
    </source>
</evidence>
<organism evidence="1 2">
    <name type="scientific">Halolactibacillus alkaliphilus</name>
    <dbReference type="NCBI Taxonomy" id="442899"/>
    <lineage>
        <taxon>Bacteria</taxon>
        <taxon>Bacillati</taxon>
        <taxon>Bacillota</taxon>
        <taxon>Bacilli</taxon>
        <taxon>Bacillales</taxon>
        <taxon>Bacillaceae</taxon>
        <taxon>Halolactibacillus</taxon>
    </lineage>
</organism>
<reference evidence="1 2" key="1">
    <citation type="submission" date="2019-07" db="EMBL/GenBank/DDBJ databases">
        <title>Whole genome shotgun sequence of Halolactibacillus alkaliphilus NBRC 103919.</title>
        <authorList>
            <person name="Hosoyama A."/>
            <person name="Uohara A."/>
            <person name="Ohji S."/>
            <person name="Ichikawa N."/>
        </authorList>
    </citation>
    <scope>NUCLEOTIDE SEQUENCE [LARGE SCALE GENOMIC DNA]</scope>
    <source>
        <strain evidence="1 2">NBRC 103919</strain>
    </source>
</reference>
<protein>
    <recommendedName>
        <fullName evidence="3">Prevent-host-death protein</fullName>
    </recommendedName>
</protein>
<comment type="caution">
    <text evidence="1">The sequence shown here is derived from an EMBL/GenBank/DDBJ whole genome shotgun (WGS) entry which is preliminary data.</text>
</comment>
<name>A0A511X2R1_9BACI</name>